<dbReference type="OrthoDB" id="6431239at2759"/>
<gene>
    <name evidence="1" type="primary">AVEN_133660_1</name>
    <name evidence="1" type="ORF">NPIL_423391</name>
</gene>
<sequence>MNNFTEALLFAEDLMIDYVKHKNVRWKPSTSGNTYRSRIISKYTKEIGIAVLNLSSLQNPEEKFFEIDPRGRCYLNHDVFQGGYSAINFLEYCVKLASESLHVIEAGYDAGIVDDATLTITNTLVSFMRTGEFERAGGWSNLQEMGLLCSKMQVLRTIKEISDQTHY</sequence>
<proteinExistence type="predicted"/>
<protein>
    <submittedName>
        <fullName evidence="1">Uncharacterized protein</fullName>
    </submittedName>
</protein>
<evidence type="ECO:0000313" key="1">
    <source>
        <dbReference type="EMBL" id="GFU38215.1"/>
    </source>
</evidence>
<accession>A0A8X6UIW7</accession>
<reference evidence="1" key="1">
    <citation type="submission" date="2020-08" db="EMBL/GenBank/DDBJ databases">
        <title>Multicomponent nature underlies the extraordinary mechanical properties of spider dragline silk.</title>
        <authorList>
            <person name="Kono N."/>
            <person name="Nakamura H."/>
            <person name="Mori M."/>
            <person name="Yoshida Y."/>
            <person name="Ohtoshi R."/>
            <person name="Malay A.D."/>
            <person name="Moran D.A.P."/>
            <person name="Tomita M."/>
            <person name="Numata K."/>
            <person name="Arakawa K."/>
        </authorList>
    </citation>
    <scope>NUCLEOTIDE SEQUENCE</scope>
</reference>
<comment type="caution">
    <text evidence="1">The sequence shown here is derived from an EMBL/GenBank/DDBJ whole genome shotgun (WGS) entry which is preliminary data.</text>
</comment>
<name>A0A8X6UIW7_NEPPI</name>
<evidence type="ECO:0000313" key="2">
    <source>
        <dbReference type="Proteomes" id="UP000887013"/>
    </source>
</evidence>
<dbReference type="AlphaFoldDB" id="A0A8X6UIW7"/>
<dbReference type="Proteomes" id="UP000887013">
    <property type="component" value="Unassembled WGS sequence"/>
</dbReference>
<dbReference type="EMBL" id="BMAW01084345">
    <property type="protein sequence ID" value="GFU38215.1"/>
    <property type="molecule type" value="Genomic_DNA"/>
</dbReference>
<keyword evidence="2" id="KW-1185">Reference proteome</keyword>
<organism evidence="1 2">
    <name type="scientific">Nephila pilipes</name>
    <name type="common">Giant wood spider</name>
    <name type="synonym">Nephila maculata</name>
    <dbReference type="NCBI Taxonomy" id="299642"/>
    <lineage>
        <taxon>Eukaryota</taxon>
        <taxon>Metazoa</taxon>
        <taxon>Ecdysozoa</taxon>
        <taxon>Arthropoda</taxon>
        <taxon>Chelicerata</taxon>
        <taxon>Arachnida</taxon>
        <taxon>Araneae</taxon>
        <taxon>Araneomorphae</taxon>
        <taxon>Entelegynae</taxon>
        <taxon>Araneoidea</taxon>
        <taxon>Nephilidae</taxon>
        <taxon>Nephila</taxon>
    </lineage>
</organism>